<dbReference type="STRING" id="1777143.AWB82_04783"/>
<dbReference type="OrthoDB" id="9793549at2"/>
<dbReference type="AlphaFoldDB" id="A0A158BZ79"/>
<dbReference type="GO" id="GO:0000160">
    <property type="term" value="P:phosphorelay signal transduction system"/>
    <property type="evidence" value="ECO:0007669"/>
    <property type="project" value="InterPro"/>
</dbReference>
<dbReference type="SUPFAM" id="SSF52172">
    <property type="entry name" value="CheY-like"/>
    <property type="match status" value="1"/>
</dbReference>
<reference evidence="3" key="1">
    <citation type="submission" date="2016-01" db="EMBL/GenBank/DDBJ databases">
        <authorList>
            <person name="Peeters C."/>
        </authorList>
    </citation>
    <scope>NUCLEOTIDE SEQUENCE [LARGE SCALE GENOMIC DNA]</scope>
    <source>
        <strain evidence="3">LMG 29325</strain>
    </source>
</reference>
<accession>A0A158BZ79</accession>
<name>A0A158BZ79_9BURK</name>
<proteinExistence type="predicted"/>
<dbReference type="InterPro" id="IPR052893">
    <property type="entry name" value="TCS_response_regulator"/>
</dbReference>
<dbReference type="InterPro" id="IPR001789">
    <property type="entry name" value="Sig_transdc_resp-reg_receiver"/>
</dbReference>
<feature type="modified residue" description="4-aspartylphosphate" evidence="1">
    <location>
        <position position="64"/>
    </location>
</feature>
<dbReference type="RefSeq" id="WP_086971607.1">
    <property type="nucleotide sequence ID" value="NZ_FCOJ02000039.1"/>
</dbReference>
<evidence type="ECO:0000256" key="1">
    <source>
        <dbReference type="PROSITE-ProRule" id="PRU00169"/>
    </source>
</evidence>
<dbReference type="PANTHER" id="PTHR44520:SF1">
    <property type="entry name" value="TWO-COMPONENT SYSTEM REGULATORY PROTEIN"/>
    <property type="match status" value="1"/>
</dbReference>
<dbReference type="PROSITE" id="PS50110">
    <property type="entry name" value="RESPONSE_REGULATORY"/>
    <property type="match status" value="1"/>
</dbReference>
<evidence type="ECO:0000313" key="3">
    <source>
        <dbReference type="EMBL" id="SAK75415.1"/>
    </source>
</evidence>
<dbReference type="EMBL" id="FCOJ02000039">
    <property type="protein sequence ID" value="SAK75415.1"/>
    <property type="molecule type" value="Genomic_DNA"/>
</dbReference>
<dbReference type="CDD" id="cd17557">
    <property type="entry name" value="REC_Rcp-like"/>
    <property type="match status" value="1"/>
</dbReference>
<dbReference type="Proteomes" id="UP000054596">
    <property type="component" value="Unassembled WGS sequence"/>
</dbReference>
<evidence type="ECO:0000259" key="2">
    <source>
        <dbReference type="PROSITE" id="PS50110"/>
    </source>
</evidence>
<dbReference type="SMART" id="SM00448">
    <property type="entry name" value="REC"/>
    <property type="match status" value="1"/>
</dbReference>
<dbReference type="Pfam" id="PF00072">
    <property type="entry name" value="Response_reg"/>
    <property type="match status" value="1"/>
</dbReference>
<sequence length="154" mass="17071">MLKPILLVEDNPNDLELTLVALDKTQLANEVIVARDGQEAIDYLNSEGEWKERAPGNPAVILLDLKLPKIDGLEVLDMIRSNASLKSVPVVMLTSSREERDLVRSYELGVNAYVVKPVEFAEFVEAISDLGVFWAVLNEPPPGSTRFRRAPSAQ</sequence>
<comment type="caution">
    <text evidence="3">The sequence shown here is derived from an EMBL/GenBank/DDBJ whole genome shotgun (WGS) entry which is preliminary data.</text>
</comment>
<evidence type="ECO:0000313" key="4">
    <source>
        <dbReference type="Proteomes" id="UP000054596"/>
    </source>
</evidence>
<feature type="domain" description="Response regulatory" evidence="2">
    <location>
        <begin position="4"/>
        <end position="131"/>
    </location>
</feature>
<dbReference type="Gene3D" id="3.40.50.2300">
    <property type="match status" value="1"/>
</dbReference>
<gene>
    <name evidence="3" type="ORF">AWB82_04783</name>
</gene>
<organism evidence="3 4">
    <name type="scientific">Caballeronia glebae</name>
    <dbReference type="NCBI Taxonomy" id="1777143"/>
    <lineage>
        <taxon>Bacteria</taxon>
        <taxon>Pseudomonadati</taxon>
        <taxon>Pseudomonadota</taxon>
        <taxon>Betaproteobacteria</taxon>
        <taxon>Burkholderiales</taxon>
        <taxon>Burkholderiaceae</taxon>
        <taxon>Caballeronia</taxon>
    </lineage>
</organism>
<dbReference type="PANTHER" id="PTHR44520">
    <property type="entry name" value="RESPONSE REGULATOR RCP1-RELATED"/>
    <property type="match status" value="1"/>
</dbReference>
<protein>
    <submittedName>
        <fullName evidence="3">Response regulator protein</fullName>
    </submittedName>
</protein>
<keyword evidence="1" id="KW-0597">Phosphoprotein</keyword>
<dbReference type="InterPro" id="IPR011006">
    <property type="entry name" value="CheY-like_superfamily"/>
</dbReference>
<keyword evidence="4" id="KW-1185">Reference proteome</keyword>